<dbReference type="GO" id="GO:0008094">
    <property type="term" value="F:ATP-dependent activity, acting on DNA"/>
    <property type="evidence" value="ECO:0007669"/>
    <property type="project" value="TreeGrafter"/>
</dbReference>
<feature type="domain" description="Helicase ATP-binding" evidence="4">
    <location>
        <begin position="48"/>
        <end position="132"/>
    </location>
</feature>
<keyword evidence="2" id="KW-0378">Hydrolase</keyword>
<dbReference type="Pfam" id="PF00176">
    <property type="entry name" value="SNF2-rel_dom"/>
    <property type="match status" value="1"/>
</dbReference>
<sequence length="315" mass="36192">MLYITSLHQHFLTGKYSYRSRHLRLQRLIWMKHYAQQRFTPISAGQLPDIVITTYQTLEFEHRNSRHTAGSVFSVHWDRIIVDEAHVIRNSRLSTSKALASLCATCRWAISGTPIQNRLSDFVGLFQFLHLKPYDDPKVFDDDLGSLWRNNSIEEATAKFKKLLGCIMLRRTKATIMLPERRDLVVRVPFSQKELIYYRSVEQPITNSLDIAGETNSTTLIGCYRSPLQQIFKLRIACNLGLAAGNLDMRRQCQEVPSVLEPKRIFQKLSFQVFPRVAQLVTSAFHQSTLLLYPPPFLRYITLVANGCSAPVAHP</sequence>
<dbReference type="PROSITE" id="PS51192">
    <property type="entry name" value="HELICASE_ATP_BIND_1"/>
    <property type="match status" value="1"/>
</dbReference>
<dbReference type="OrthoDB" id="448448at2759"/>
<keyword evidence="3" id="KW-0067">ATP-binding</keyword>
<dbReference type="GO" id="GO:0005524">
    <property type="term" value="F:ATP binding"/>
    <property type="evidence" value="ECO:0007669"/>
    <property type="project" value="UniProtKB-KW"/>
</dbReference>
<evidence type="ECO:0000256" key="3">
    <source>
        <dbReference type="ARBA" id="ARBA00022840"/>
    </source>
</evidence>
<evidence type="ECO:0000313" key="6">
    <source>
        <dbReference type="Proteomes" id="UP000800200"/>
    </source>
</evidence>
<gene>
    <name evidence="5" type="ORF">K469DRAFT_695851</name>
</gene>
<dbReference type="InterPro" id="IPR038718">
    <property type="entry name" value="SNF2-like_sf"/>
</dbReference>
<dbReference type="CDD" id="cd18008">
    <property type="entry name" value="DEXDc_SHPRH-like"/>
    <property type="match status" value="1"/>
</dbReference>
<dbReference type="EMBL" id="ML994616">
    <property type="protein sequence ID" value="KAF2191710.1"/>
    <property type="molecule type" value="Genomic_DNA"/>
</dbReference>
<organism evidence="5 6">
    <name type="scientific">Zopfia rhizophila CBS 207.26</name>
    <dbReference type="NCBI Taxonomy" id="1314779"/>
    <lineage>
        <taxon>Eukaryota</taxon>
        <taxon>Fungi</taxon>
        <taxon>Dikarya</taxon>
        <taxon>Ascomycota</taxon>
        <taxon>Pezizomycotina</taxon>
        <taxon>Dothideomycetes</taxon>
        <taxon>Dothideomycetes incertae sedis</taxon>
        <taxon>Zopfiaceae</taxon>
        <taxon>Zopfia</taxon>
    </lineage>
</organism>
<keyword evidence="1" id="KW-0547">Nucleotide-binding</keyword>
<dbReference type="GO" id="GO:0005634">
    <property type="term" value="C:nucleus"/>
    <property type="evidence" value="ECO:0007669"/>
    <property type="project" value="TreeGrafter"/>
</dbReference>
<evidence type="ECO:0000256" key="1">
    <source>
        <dbReference type="ARBA" id="ARBA00022741"/>
    </source>
</evidence>
<dbReference type="Proteomes" id="UP000800200">
    <property type="component" value="Unassembled WGS sequence"/>
</dbReference>
<proteinExistence type="predicted"/>
<evidence type="ECO:0000256" key="2">
    <source>
        <dbReference type="ARBA" id="ARBA00022801"/>
    </source>
</evidence>
<dbReference type="GO" id="GO:0006281">
    <property type="term" value="P:DNA repair"/>
    <property type="evidence" value="ECO:0007669"/>
    <property type="project" value="TreeGrafter"/>
</dbReference>
<protein>
    <recommendedName>
        <fullName evidence="4">Helicase ATP-binding domain-containing protein</fullName>
    </recommendedName>
</protein>
<dbReference type="PANTHER" id="PTHR45626:SF22">
    <property type="entry name" value="DNA REPAIR PROTEIN RAD5"/>
    <property type="match status" value="1"/>
</dbReference>
<dbReference type="InterPro" id="IPR014001">
    <property type="entry name" value="Helicase_ATP-bd"/>
</dbReference>
<dbReference type="InterPro" id="IPR027417">
    <property type="entry name" value="P-loop_NTPase"/>
</dbReference>
<reference evidence="5" key="1">
    <citation type="journal article" date="2020" name="Stud. Mycol.">
        <title>101 Dothideomycetes genomes: a test case for predicting lifestyles and emergence of pathogens.</title>
        <authorList>
            <person name="Haridas S."/>
            <person name="Albert R."/>
            <person name="Binder M."/>
            <person name="Bloem J."/>
            <person name="Labutti K."/>
            <person name="Salamov A."/>
            <person name="Andreopoulos B."/>
            <person name="Baker S."/>
            <person name="Barry K."/>
            <person name="Bills G."/>
            <person name="Bluhm B."/>
            <person name="Cannon C."/>
            <person name="Castanera R."/>
            <person name="Culley D."/>
            <person name="Daum C."/>
            <person name="Ezra D."/>
            <person name="Gonzalez J."/>
            <person name="Henrissat B."/>
            <person name="Kuo A."/>
            <person name="Liang C."/>
            <person name="Lipzen A."/>
            <person name="Lutzoni F."/>
            <person name="Magnuson J."/>
            <person name="Mondo S."/>
            <person name="Nolan M."/>
            <person name="Ohm R."/>
            <person name="Pangilinan J."/>
            <person name="Park H.-J."/>
            <person name="Ramirez L."/>
            <person name="Alfaro M."/>
            <person name="Sun H."/>
            <person name="Tritt A."/>
            <person name="Yoshinaga Y."/>
            <person name="Zwiers L.-H."/>
            <person name="Turgeon B."/>
            <person name="Goodwin S."/>
            <person name="Spatafora J."/>
            <person name="Crous P."/>
            <person name="Grigoriev I."/>
        </authorList>
    </citation>
    <scope>NUCLEOTIDE SEQUENCE</scope>
    <source>
        <strain evidence="5">CBS 207.26</strain>
    </source>
</reference>
<evidence type="ECO:0000259" key="4">
    <source>
        <dbReference type="PROSITE" id="PS51192"/>
    </source>
</evidence>
<keyword evidence="6" id="KW-1185">Reference proteome</keyword>
<dbReference type="InterPro" id="IPR050628">
    <property type="entry name" value="SNF2_RAD54_helicase_TF"/>
</dbReference>
<dbReference type="PANTHER" id="PTHR45626">
    <property type="entry name" value="TRANSCRIPTION TERMINATION FACTOR 2-RELATED"/>
    <property type="match status" value="1"/>
</dbReference>
<dbReference type="Gene3D" id="3.40.50.10810">
    <property type="entry name" value="Tandem AAA-ATPase domain"/>
    <property type="match status" value="1"/>
</dbReference>
<dbReference type="SUPFAM" id="SSF52540">
    <property type="entry name" value="P-loop containing nucleoside triphosphate hydrolases"/>
    <property type="match status" value="1"/>
</dbReference>
<dbReference type="GO" id="GO:0016787">
    <property type="term" value="F:hydrolase activity"/>
    <property type="evidence" value="ECO:0007669"/>
    <property type="project" value="UniProtKB-KW"/>
</dbReference>
<name>A0A6A6ENQ1_9PEZI</name>
<dbReference type="AlphaFoldDB" id="A0A6A6ENQ1"/>
<dbReference type="InterPro" id="IPR000330">
    <property type="entry name" value="SNF2_N"/>
</dbReference>
<evidence type="ECO:0000313" key="5">
    <source>
        <dbReference type="EMBL" id="KAF2191710.1"/>
    </source>
</evidence>
<accession>A0A6A6ENQ1</accession>